<dbReference type="EMBL" id="FMJD01000013">
    <property type="protein sequence ID" value="SCM79587.1"/>
    <property type="molecule type" value="Genomic_DNA"/>
</dbReference>
<feature type="region of interest" description="Disordered" evidence="1">
    <location>
        <begin position="1"/>
        <end position="20"/>
    </location>
</feature>
<organism evidence="2">
    <name type="scientific">uncultured Pleomorphomonas sp</name>
    <dbReference type="NCBI Taxonomy" id="442121"/>
    <lineage>
        <taxon>Bacteria</taxon>
        <taxon>Pseudomonadati</taxon>
        <taxon>Pseudomonadota</taxon>
        <taxon>Alphaproteobacteria</taxon>
        <taxon>Hyphomicrobiales</taxon>
        <taxon>Pleomorphomonadaceae</taxon>
        <taxon>Pleomorphomonas</taxon>
        <taxon>environmental samples</taxon>
    </lineage>
</organism>
<accession>A0A212LQ11</accession>
<reference evidence="2" key="1">
    <citation type="submission" date="2016-08" db="EMBL/GenBank/DDBJ databases">
        <authorList>
            <person name="Seilhamer J.J."/>
        </authorList>
    </citation>
    <scope>NUCLEOTIDE SEQUENCE</scope>
    <source>
        <strain evidence="2">86</strain>
    </source>
</reference>
<gene>
    <name evidence="2" type="ORF">KL86PLE_90531</name>
</gene>
<name>A0A212LQ11_9HYPH</name>
<evidence type="ECO:0000313" key="2">
    <source>
        <dbReference type="EMBL" id="SCM79587.1"/>
    </source>
</evidence>
<sequence>MPLSDRRSKGATSRPDFGYDCLPFKQDPENADEPIVHAVRHGRRCRIRPRP</sequence>
<protein>
    <submittedName>
        <fullName evidence="2">Uncharacterized protein</fullName>
    </submittedName>
</protein>
<dbReference type="AlphaFoldDB" id="A0A212LQ11"/>
<evidence type="ECO:0000256" key="1">
    <source>
        <dbReference type="SAM" id="MobiDB-lite"/>
    </source>
</evidence>
<proteinExistence type="predicted"/>